<dbReference type="EMBL" id="SNRY01010925">
    <property type="protein sequence ID" value="KAA6305161.1"/>
    <property type="molecule type" value="Genomic_DNA"/>
</dbReference>
<evidence type="ECO:0000313" key="1">
    <source>
        <dbReference type="EMBL" id="KAA6305161.1"/>
    </source>
</evidence>
<evidence type="ECO:0008006" key="2">
    <source>
        <dbReference type="Google" id="ProtNLM"/>
    </source>
</evidence>
<organism evidence="1">
    <name type="scientific">termite gut metagenome</name>
    <dbReference type="NCBI Taxonomy" id="433724"/>
    <lineage>
        <taxon>unclassified sequences</taxon>
        <taxon>metagenomes</taxon>
        <taxon>organismal metagenomes</taxon>
    </lineage>
</organism>
<feature type="non-terminal residue" evidence="1">
    <location>
        <position position="1"/>
    </location>
</feature>
<name>A0A5J4P8W3_9ZZZZ</name>
<protein>
    <recommendedName>
        <fullName evidence="2">Beta-barrel assembly-enhancing protease</fullName>
    </recommendedName>
</protein>
<sequence length="56" mass="6478">SLHYSARLGLATLNQREEKFREAIDILEGLIAEYPTEMELYVATLGTLPTVWYPFF</sequence>
<dbReference type="AlphaFoldDB" id="A0A5J4P8W3"/>
<gene>
    <name evidence="1" type="ORF">EZS27_043188</name>
</gene>
<accession>A0A5J4P8W3</accession>
<reference evidence="1" key="1">
    <citation type="submission" date="2019-03" db="EMBL/GenBank/DDBJ databases">
        <title>Single cell metagenomics reveals metabolic interactions within the superorganism composed of flagellate Streblomastix strix and complex community of Bacteroidetes bacteria on its surface.</title>
        <authorList>
            <person name="Treitli S.C."/>
            <person name="Kolisko M."/>
            <person name="Husnik F."/>
            <person name="Keeling P."/>
            <person name="Hampl V."/>
        </authorList>
    </citation>
    <scope>NUCLEOTIDE SEQUENCE</scope>
    <source>
        <strain evidence="1">STM</strain>
    </source>
</reference>
<proteinExistence type="predicted"/>
<comment type="caution">
    <text evidence="1">The sequence shown here is derived from an EMBL/GenBank/DDBJ whole genome shotgun (WGS) entry which is preliminary data.</text>
</comment>